<dbReference type="EMBL" id="BLXT01002510">
    <property type="protein sequence ID" value="GFN95449.1"/>
    <property type="molecule type" value="Genomic_DNA"/>
</dbReference>
<protein>
    <recommendedName>
        <fullName evidence="1">AMP-binding enzyme C-terminal domain-containing protein</fullName>
    </recommendedName>
</protein>
<dbReference type="Pfam" id="PF13193">
    <property type="entry name" value="AMP-binding_C"/>
    <property type="match status" value="1"/>
</dbReference>
<gene>
    <name evidence="2" type="ORF">PoB_002195500</name>
</gene>
<evidence type="ECO:0000313" key="3">
    <source>
        <dbReference type="Proteomes" id="UP000735302"/>
    </source>
</evidence>
<name>A0AAV3ZIH6_9GAST</name>
<reference evidence="2 3" key="1">
    <citation type="journal article" date="2021" name="Elife">
        <title>Chloroplast acquisition without the gene transfer in kleptoplastic sea slugs, Plakobranchus ocellatus.</title>
        <authorList>
            <person name="Maeda T."/>
            <person name="Takahashi S."/>
            <person name="Yoshida T."/>
            <person name="Shimamura S."/>
            <person name="Takaki Y."/>
            <person name="Nagai Y."/>
            <person name="Toyoda A."/>
            <person name="Suzuki Y."/>
            <person name="Arimoto A."/>
            <person name="Ishii H."/>
            <person name="Satoh N."/>
            <person name="Nishiyama T."/>
            <person name="Hasebe M."/>
            <person name="Maruyama T."/>
            <person name="Minagawa J."/>
            <person name="Obokata J."/>
            <person name="Shigenobu S."/>
        </authorList>
    </citation>
    <scope>NUCLEOTIDE SEQUENCE [LARGE SCALE GENOMIC DNA]</scope>
</reference>
<proteinExistence type="predicted"/>
<evidence type="ECO:0000313" key="2">
    <source>
        <dbReference type="EMBL" id="GFN95449.1"/>
    </source>
</evidence>
<evidence type="ECO:0000259" key="1">
    <source>
        <dbReference type="Pfam" id="PF13193"/>
    </source>
</evidence>
<keyword evidence="3" id="KW-1185">Reference proteome</keyword>
<feature type="domain" description="AMP-binding enzyme C-terminal" evidence="1">
    <location>
        <begin position="55"/>
        <end position="120"/>
    </location>
</feature>
<dbReference type="Gene3D" id="3.30.300.30">
    <property type="match status" value="1"/>
</dbReference>
<dbReference type="InterPro" id="IPR025110">
    <property type="entry name" value="AMP-bd_C"/>
</dbReference>
<dbReference type="Proteomes" id="UP000735302">
    <property type="component" value="Unassembled WGS sequence"/>
</dbReference>
<organism evidence="2 3">
    <name type="scientific">Plakobranchus ocellatus</name>
    <dbReference type="NCBI Taxonomy" id="259542"/>
    <lineage>
        <taxon>Eukaryota</taxon>
        <taxon>Metazoa</taxon>
        <taxon>Spiralia</taxon>
        <taxon>Lophotrochozoa</taxon>
        <taxon>Mollusca</taxon>
        <taxon>Gastropoda</taxon>
        <taxon>Heterobranchia</taxon>
        <taxon>Euthyneura</taxon>
        <taxon>Panpulmonata</taxon>
        <taxon>Sacoglossa</taxon>
        <taxon>Placobranchoidea</taxon>
        <taxon>Plakobranchidae</taxon>
        <taxon>Plakobranchus</taxon>
    </lineage>
</organism>
<dbReference type="SUPFAM" id="SSF56801">
    <property type="entry name" value="Acetyl-CoA synthetase-like"/>
    <property type="match status" value="1"/>
</dbReference>
<dbReference type="InterPro" id="IPR045851">
    <property type="entry name" value="AMP-bd_C_sf"/>
</dbReference>
<accession>A0AAV3ZIH6</accession>
<dbReference type="AlphaFoldDB" id="A0AAV3ZIH6"/>
<comment type="caution">
    <text evidence="2">The sequence shown here is derived from an EMBL/GenBank/DDBJ whole genome shotgun (WGS) entry which is preliminary data.</text>
</comment>
<sequence>MGQTRTQQGTTGDGLELRLSTAVVRSVFQRYLAAAVVHSWREKGNKAFAAGYALVIVVPIPDEENFQNICACVIKKPEKNELTSQDIKAYFRANYVDEEKDSLCPNDVVFLESFPESRSGQVDRGKLAVIAMDMVFKARNRIASAKIEAVNSVSDDTKF</sequence>